<dbReference type="PANTHER" id="PTHR48081:SF26">
    <property type="entry name" value="ALPHA_BETA HYDROLASE FOLD-3 DOMAIN-CONTAINING PROTEIN"/>
    <property type="match status" value="1"/>
</dbReference>
<dbReference type="PANTHER" id="PTHR48081">
    <property type="entry name" value="AB HYDROLASE SUPERFAMILY PROTEIN C4A8.06C"/>
    <property type="match status" value="1"/>
</dbReference>
<accession>A0A9P6HJ94</accession>
<gene>
    <name evidence="3" type="ORF">BJ322DRAFT_1106246</name>
</gene>
<dbReference type="SUPFAM" id="SSF53474">
    <property type="entry name" value="alpha/beta-Hydrolases"/>
    <property type="match status" value="1"/>
</dbReference>
<dbReference type="InterPro" id="IPR013094">
    <property type="entry name" value="AB_hydrolase_3"/>
</dbReference>
<dbReference type="Gene3D" id="3.40.50.1820">
    <property type="entry name" value="alpha/beta hydrolase"/>
    <property type="match status" value="1"/>
</dbReference>
<organism evidence="3 4">
    <name type="scientific">Thelephora terrestris</name>
    <dbReference type="NCBI Taxonomy" id="56493"/>
    <lineage>
        <taxon>Eukaryota</taxon>
        <taxon>Fungi</taxon>
        <taxon>Dikarya</taxon>
        <taxon>Basidiomycota</taxon>
        <taxon>Agaricomycotina</taxon>
        <taxon>Agaricomycetes</taxon>
        <taxon>Thelephorales</taxon>
        <taxon>Thelephoraceae</taxon>
        <taxon>Thelephora</taxon>
    </lineage>
</organism>
<dbReference type="EMBL" id="WIUZ02000004">
    <property type="protein sequence ID" value="KAF9788234.1"/>
    <property type="molecule type" value="Genomic_DNA"/>
</dbReference>
<keyword evidence="1 3" id="KW-0378">Hydrolase</keyword>
<dbReference type="InterPro" id="IPR050300">
    <property type="entry name" value="GDXG_lipolytic_enzyme"/>
</dbReference>
<dbReference type="OrthoDB" id="2152029at2759"/>
<feature type="domain" description="Alpha/beta hydrolase fold-3" evidence="2">
    <location>
        <begin position="139"/>
        <end position="389"/>
    </location>
</feature>
<dbReference type="InterPro" id="IPR029058">
    <property type="entry name" value="AB_hydrolase_fold"/>
</dbReference>
<protein>
    <submittedName>
        <fullName evidence="3">Alpha/Beta hydrolase protein</fullName>
    </submittedName>
</protein>
<dbReference type="Pfam" id="PF07859">
    <property type="entry name" value="Abhydrolase_3"/>
    <property type="match status" value="1"/>
</dbReference>
<proteinExistence type="predicted"/>
<sequence>MITTNPLKLLRLAFEIAALMTYHVPRWLVSGMQIWLYEDRKGNWTLVRQLRVQMKRYMPGLRQRVGLPDQSFPDHTAAQGPGGIWIPAIPDDFIVGEIGTLAHDRNIASIPLPGYWIHKDRELPFETSPESGEKIFYLLHGGGYVVETAHPDGVVSGILKDFLRNSSSPLLRRTFGVEYRLSKPGEPGKGSVFPFPAALIDALAGYLYLVKLGFPEEDIIVVGDSAGGNLALALTRYLVMNKDQQPKLPKVPGALVLLSPSTDISEQFLDNPGPVSSQTINAERDWLVPINGGAIRSGAMVFLGGRPEHVKLAYRDPYVSPASPILLGLTPDSLTRTISFKGFPRTFIDNGRFETFYDQILRLGDAMIEDLGEDVVFYNEVDGATHDYLAIDWCDPDRTETSKKILKWLEL</sequence>
<evidence type="ECO:0000313" key="3">
    <source>
        <dbReference type="EMBL" id="KAF9788234.1"/>
    </source>
</evidence>
<evidence type="ECO:0000259" key="2">
    <source>
        <dbReference type="Pfam" id="PF07859"/>
    </source>
</evidence>
<reference evidence="3" key="1">
    <citation type="journal article" date="2020" name="Nat. Commun.">
        <title>Large-scale genome sequencing of mycorrhizal fungi provides insights into the early evolution of symbiotic traits.</title>
        <authorList>
            <person name="Miyauchi S."/>
            <person name="Kiss E."/>
            <person name="Kuo A."/>
            <person name="Drula E."/>
            <person name="Kohler A."/>
            <person name="Sanchez-Garcia M."/>
            <person name="Morin E."/>
            <person name="Andreopoulos B."/>
            <person name="Barry K.W."/>
            <person name="Bonito G."/>
            <person name="Buee M."/>
            <person name="Carver A."/>
            <person name="Chen C."/>
            <person name="Cichocki N."/>
            <person name="Clum A."/>
            <person name="Culley D."/>
            <person name="Crous P.W."/>
            <person name="Fauchery L."/>
            <person name="Girlanda M."/>
            <person name="Hayes R.D."/>
            <person name="Keri Z."/>
            <person name="LaButti K."/>
            <person name="Lipzen A."/>
            <person name="Lombard V."/>
            <person name="Magnuson J."/>
            <person name="Maillard F."/>
            <person name="Murat C."/>
            <person name="Nolan M."/>
            <person name="Ohm R.A."/>
            <person name="Pangilinan J."/>
            <person name="Pereira M.F."/>
            <person name="Perotto S."/>
            <person name="Peter M."/>
            <person name="Pfister S."/>
            <person name="Riley R."/>
            <person name="Sitrit Y."/>
            <person name="Stielow J.B."/>
            <person name="Szollosi G."/>
            <person name="Zifcakova L."/>
            <person name="Stursova M."/>
            <person name="Spatafora J.W."/>
            <person name="Tedersoo L."/>
            <person name="Vaario L.M."/>
            <person name="Yamada A."/>
            <person name="Yan M."/>
            <person name="Wang P."/>
            <person name="Xu J."/>
            <person name="Bruns T."/>
            <person name="Baldrian P."/>
            <person name="Vilgalys R."/>
            <person name="Dunand C."/>
            <person name="Henrissat B."/>
            <person name="Grigoriev I.V."/>
            <person name="Hibbett D."/>
            <person name="Nagy L.G."/>
            <person name="Martin F.M."/>
        </authorList>
    </citation>
    <scope>NUCLEOTIDE SEQUENCE</scope>
    <source>
        <strain evidence="3">UH-Tt-Lm1</strain>
    </source>
</reference>
<evidence type="ECO:0000256" key="1">
    <source>
        <dbReference type="ARBA" id="ARBA00022801"/>
    </source>
</evidence>
<dbReference type="GO" id="GO:0016787">
    <property type="term" value="F:hydrolase activity"/>
    <property type="evidence" value="ECO:0007669"/>
    <property type="project" value="UniProtKB-KW"/>
</dbReference>
<name>A0A9P6HJ94_9AGAM</name>
<reference evidence="3" key="2">
    <citation type="submission" date="2020-11" db="EMBL/GenBank/DDBJ databases">
        <authorList>
            <consortium name="DOE Joint Genome Institute"/>
            <person name="Kuo A."/>
            <person name="Miyauchi S."/>
            <person name="Kiss E."/>
            <person name="Drula E."/>
            <person name="Kohler A."/>
            <person name="Sanchez-Garcia M."/>
            <person name="Andreopoulos B."/>
            <person name="Barry K.W."/>
            <person name="Bonito G."/>
            <person name="Buee M."/>
            <person name="Carver A."/>
            <person name="Chen C."/>
            <person name="Cichocki N."/>
            <person name="Clum A."/>
            <person name="Culley D."/>
            <person name="Crous P.W."/>
            <person name="Fauchery L."/>
            <person name="Girlanda M."/>
            <person name="Hayes R."/>
            <person name="Keri Z."/>
            <person name="Labutti K."/>
            <person name="Lipzen A."/>
            <person name="Lombard V."/>
            <person name="Magnuson J."/>
            <person name="Maillard F."/>
            <person name="Morin E."/>
            <person name="Murat C."/>
            <person name="Nolan M."/>
            <person name="Ohm R."/>
            <person name="Pangilinan J."/>
            <person name="Pereira M."/>
            <person name="Perotto S."/>
            <person name="Peter M."/>
            <person name="Riley R."/>
            <person name="Sitrit Y."/>
            <person name="Stielow B."/>
            <person name="Szollosi G."/>
            <person name="Zifcakova L."/>
            <person name="Stursova M."/>
            <person name="Spatafora J.W."/>
            <person name="Tedersoo L."/>
            <person name="Vaario L.-M."/>
            <person name="Yamada A."/>
            <person name="Yan M."/>
            <person name="Wang P."/>
            <person name="Xu J."/>
            <person name="Bruns T."/>
            <person name="Baldrian P."/>
            <person name="Vilgalys R."/>
            <person name="Henrissat B."/>
            <person name="Grigoriev I.V."/>
            <person name="Hibbett D."/>
            <person name="Nagy L.G."/>
            <person name="Martin F.M."/>
        </authorList>
    </citation>
    <scope>NUCLEOTIDE SEQUENCE</scope>
    <source>
        <strain evidence="3">UH-Tt-Lm1</strain>
    </source>
</reference>
<dbReference type="Proteomes" id="UP000736335">
    <property type="component" value="Unassembled WGS sequence"/>
</dbReference>
<comment type="caution">
    <text evidence="3">The sequence shown here is derived from an EMBL/GenBank/DDBJ whole genome shotgun (WGS) entry which is preliminary data.</text>
</comment>
<keyword evidence="4" id="KW-1185">Reference proteome</keyword>
<dbReference type="AlphaFoldDB" id="A0A9P6HJ94"/>
<evidence type="ECO:0000313" key="4">
    <source>
        <dbReference type="Proteomes" id="UP000736335"/>
    </source>
</evidence>